<comment type="similarity">
    <text evidence="1">Belongs to the type-I restriction system S methylase family.</text>
</comment>
<accession>A0A125SJG0</accession>
<dbReference type="GO" id="GO:0003677">
    <property type="term" value="F:DNA binding"/>
    <property type="evidence" value="ECO:0007669"/>
    <property type="project" value="UniProtKB-KW"/>
</dbReference>
<evidence type="ECO:0000259" key="4">
    <source>
        <dbReference type="Pfam" id="PF01420"/>
    </source>
</evidence>
<dbReference type="InterPro" id="IPR052021">
    <property type="entry name" value="Type-I_RS_S_subunit"/>
</dbReference>
<dbReference type="EMBL" id="KT726221">
    <property type="protein sequence ID" value="AME30171.1"/>
    <property type="molecule type" value="Genomic_DNA"/>
</dbReference>
<name>A0A125SJG0_STAEP</name>
<dbReference type="SUPFAM" id="SSF116734">
    <property type="entry name" value="DNA methylase specificity domain"/>
    <property type="match status" value="2"/>
</dbReference>
<dbReference type="PANTHER" id="PTHR30408:SF13">
    <property type="entry name" value="TYPE I RESTRICTION ENZYME HINDI SPECIFICITY SUBUNIT"/>
    <property type="match status" value="1"/>
</dbReference>
<proteinExistence type="inferred from homology"/>
<reference evidence="5" key="1">
    <citation type="submission" date="2015-09" db="EMBL/GenBank/DDBJ databases">
        <title>Novel composite staphylococcal cassette chromosome mec identified in livestock-associated methicillin-resistant Staphylococcus epidermidis strain isolated from bovine milk in Northwest China.</title>
        <authorList>
            <person name="Wu Z."/>
            <person name="Xue H."/>
            <person name="Zhao X."/>
        </authorList>
    </citation>
    <scope>NUCLEOTIDE SEQUENCE</scope>
    <source>
        <strain evidence="5">NW32</strain>
    </source>
</reference>
<dbReference type="Gene3D" id="3.90.220.20">
    <property type="entry name" value="DNA methylase specificity domains"/>
    <property type="match status" value="2"/>
</dbReference>
<keyword evidence="2" id="KW-0680">Restriction system</keyword>
<keyword evidence="3" id="KW-0238">DNA-binding</keyword>
<protein>
    <submittedName>
        <fullName evidence="5">Type I restriction-modification system, specificity subunit S</fullName>
    </submittedName>
</protein>
<evidence type="ECO:0000256" key="1">
    <source>
        <dbReference type="ARBA" id="ARBA00010923"/>
    </source>
</evidence>
<evidence type="ECO:0000256" key="3">
    <source>
        <dbReference type="ARBA" id="ARBA00023125"/>
    </source>
</evidence>
<dbReference type="InterPro" id="IPR000055">
    <property type="entry name" value="Restrct_endonuc_typeI_TRD"/>
</dbReference>
<evidence type="ECO:0000313" key="5">
    <source>
        <dbReference type="EMBL" id="AME30171.1"/>
    </source>
</evidence>
<dbReference type="InterPro" id="IPR044946">
    <property type="entry name" value="Restrct_endonuc_typeI_TRD_sf"/>
</dbReference>
<dbReference type="RefSeq" id="WP_000456234.1">
    <property type="nucleotide sequence ID" value="NZ_CAJTHF010000003.1"/>
</dbReference>
<dbReference type="Pfam" id="PF01420">
    <property type="entry name" value="Methylase_S"/>
    <property type="match status" value="1"/>
</dbReference>
<dbReference type="SMR" id="A0A125SJG0"/>
<dbReference type="PANTHER" id="PTHR30408">
    <property type="entry name" value="TYPE-1 RESTRICTION ENZYME ECOKI SPECIFICITY PROTEIN"/>
    <property type="match status" value="1"/>
</dbReference>
<dbReference type="GO" id="GO:0009307">
    <property type="term" value="P:DNA restriction-modification system"/>
    <property type="evidence" value="ECO:0007669"/>
    <property type="project" value="UniProtKB-KW"/>
</dbReference>
<sequence length="433" mass="49593">MEYNTIFFGDVAKIKNGYAFKSKEFQEKGIPVIKIKNIISPIVDTKDSQKVSIKTYEKTKGFSLKKNDILISLTGSGVNQMSSAVGKVGRIEFDYPALQNQRVGKFELKYSNSADLDFLFYYFLQPKITEYLVRNSTGSANQANINSKLIETVKIPNFSLIKQKSISKFLNQITRKIETNQKMIANLKELSQTLFKHWFVDFEFPDEDGNPYKSSGGEMIDSELGKIPSNWKIYKLKDIASHKKETFNPKKSEEVTVKHFSLPAYDNEEQAIEEEVNKIKSNKWIINNNCVLFSKMNPDTKRIWLPVIDNKKLNVASSEFVVMESPNNKINSFIYNICLNSQFIDYLKANTTGSTNSRQRVKPTIAVNYKLAIEDSIVKKYSEIITPYMEEMKILRSEIGKLTQLRDTLLPKLMSGELEISDDIEVNSDELSI</sequence>
<feature type="domain" description="Type I restriction modification DNA specificity" evidence="4">
    <location>
        <begin position="3"/>
        <end position="188"/>
    </location>
</feature>
<dbReference type="AlphaFoldDB" id="A0A125SJG0"/>
<organism evidence="5">
    <name type="scientific">Staphylococcus epidermidis</name>
    <dbReference type="NCBI Taxonomy" id="1282"/>
    <lineage>
        <taxon>Bacteria</taxon>
        <taxon>Bacillati</taxon>
        <taxon>Bacillota</taxon>
        <taxon>Bacilli</taxon>
        <taxon>Bacillales</taxon>
        <taxon>Staphylococcaceae</taxon>
        <taxon>Staphylococcus</taxon>
    </lineage>
</organism>
<dbReference type="CDD" id="cd17278">
    <property type="entry name" value="RMtype1_S_LdeBORF1052P-TRD2-CR2"/>
    <property type="match status" value="1"/>
</dbReference>
<evidence type="ECO:0000256" key="2">
    <source>
        <dbReference type="ARBA" id="ARBA00022747"/>
    </source>
</evidence>